<dbReference type="InterPro" id="IPR005467">
    <property type="entry name" value="His_kinase_dom"/>
</dbReference>
<dbReference type="InterPro" id="IPR036890">
    <property type="entry name" value="HATPase_C_sf"/>
</dbReference>
<dbReference type="SUPFAM" id="SSF47384">
    <property type="entry name" value="Homodimeric domain of signal transducing histidine kinase"/>
    <property type="match status" value="1"/>
</dbReference>
<accession>A0A839IXU5</accession>
<dbReference type="SUPFAM" id="SSF52172">
    <property type="entry name" value="CheY-like"/>
    <property type="match status" value="1"/>
</dbReference>
<dbReference type="Gene3D" id="3.40.50.2300">
    <property type="match status" value="1"/>
</dbReference>
<evidence type="ECO:0000256" key="11">
    <source>
        <dbReference type="PROSITE-ProRule" id="PRU00169"/>
    </source>
</evidence>
<dbReference type="InterPro" id="IPR001789">
    <property type="entry name" value="Sig_transdc_resp-reg_receiver"/>
</dbReference>
<dbReference type="Gene3D" id="3.30.565.10">
    <property type="entry name" value="Histidine kinase-like ATPase, C-terminal domain"/>
    <property type="match status" value="1"/>
</dbReference>
<evidence type="ECO:0000256" key="2">
    <source>
        <dbReference type="ARBA" id="ARBA00012438"/>
    </source>
</evidence>
<feature type="coiled-coil region" evidence="12">
    <location>
        <begin position="5"/>
        <end position="64"/>
    </location>
</feature>
<evidence type="ECO:0000256" key="12">
    <source>
        <dbReference type="SAM" id="Coils"/>
    </source>
</evidence>
<evidence type="ECO:0000256" key="6">
    <source>
        <dbReference type="ARBA" id="ARBA00022777"/>
    </source>
</evidence>
<evidence type="ECO:0000313" key="15">
    <source>
        <dbReference type="EMBL" id="MBB1489197.1"/>
    </source>
</evidence>
<gene>
    <name evidence="15" type="ORF">H4O21_21535</name>
</gene>
<feature type="domain" description="Response regulatory" evidence="14">
    <location>
        <begin position="329"/>
        <end position="445"/>
    </location>
</feature>
<dbReference type="GO" id="GO:0005524">
    <property type="term" value="F:ATP binding"/>
    <property type="evidence" value="ECO:0007669"/>
    <property type="project" value="UniProtKB-KW"/>
</dbReference>
<evidence type="ECO:0000256" key="3">
    <source>
        <dbReference type="ARBA" id="ARBA00022553"/>
    </source>
</evidence>
<keyword evidence="12" id="KW-0175">Coiled coil</keyword>
<feature type="modified residue" description="4-aspartylphosphate" evidence="11">
    <location>
        <position position="378"/>
    </location>
</feature>
<dbReference type="PROSITE" id="PS50109">
    <property type="entry name" value="HIS_KIN"/>
    <property type="match status" value="1"/>
</dbReference>
<dbReference type="CDD" id="cd00082">
    <property type="entry name" value="HisKA"/>
    <property type="match status" value="1"/>
</dbReference>
<dbReference type="SMART" id="SM00388">
    <property type="entry name" value="HisKA"/>
    <property type="match status" value="1"/>
</dbReference>
<feature type="domain" description="Histidine kinase" evidence="13">
    <location>
        <begin position="78"/>
        <end position="299"/>
    </location>
</feature>
<dbReference type="CDD" id="cd16922">
    <property type="entry name" value="HATPase_EvgS-ArcB-TorS-like"/>
    <property type="match status" value="1"/>
</dbReference>
<protein>
    <recommendedName>
        <fullName evidence="10">Sensory/regulatory protein RpfC</fullName>
        <ecNumber evidence="2">2.7.13.3</ecNumber>
    </recommendedName>
</protein>
<dbReference type="InterPro" id="IPR003594">
    <property type="entry name" value="HATPase_dom"/>
</dbReference>
<dbReference type="SMART" id="SM00387">
    <property type="entry name" value="HATPase_c"/>
    <property type="match status" value="1"/>
</dbReference>
<comment type="subunit">
    <text evidence="9">At low DSF concentrations, interacts with RpfF.</text>
</comment>
<evidence type="ECO:0000256" key="9">
    <source>
        <dbReference type="ARBA" id="ARBA00064003"/>
    </source>
</evidence>
<proteinExistence type="predicted"/>
<evidence type="ECO:0000256" key="8">
    <source>
        <dbReference type="ARBA" id="ARBA00023012"/>
    </source>
</evidence>
<dbReference type="EC" id="2.7.13.3" evidence="2"/>
<keyword evidence="5" id="KW-0547">Nucleotide-binding</keyword>
<dbReference type="Pfam" id="PF02518">
    <property type="entry name" value="HATPase_c"/>
    <property type="match status" value="1"/>
</dbReference>
<dbReference type="PANTHER" id="PTHR45339:SF1">
    <property type="entry name" value="HYBRID SIGNAL TRANSDUCTION HISTIDINE KINASE J"/>
    <property type="match status" value="1"/>
</dbReference>
<keyword evidence="3 11" id="KW-0597">Phosphoprotein</keyword>
<name>A0A839IXU5_9GAMM</name>
<keyword evidence="7" id="KW-0067">ATP-binding</keyword>
<dbReference type="SUPFAM" id="SSF55874">
    <property type="entry name" value="ATPase domain of HSP90 chaperone/DNA topoisomerase II/histidine kinase"/>
    <property type="match status" value="1"/>
</dbReference>
<dbReference type="Proteomes" id="UP000565262">
    <property type="component" value="Unassembled WGS sequence"/>
</dbReference>
<dbReference type="InterPro" id="IPR004358">
    <property type="entry name" value="Sig_transdc_His_kin-like_C"/>
</dbReference>
<reference evidence="15 16" key="1">
    <citation type="submission" date="2020-08" db="EMBL/GenBank/DDBJ databases">
        <title>Oceanospirillum sp. nov. isolated from marine sediment.</title>
        <authorList>
            <person name="Ji X."/>
        </authorList>
    </citation>
    <scope>NUCLEOTIDE SEQUENCE [LARGE SCALE GENOMIC DNA]</scope>
    <source>
        <strain evidence="15 16">D5</strain>
    </source>
</reference>
<evidence type="ECO:0000256" key="1">
    <source>
        <dbReference type="ARBA" id="ARBA00000085"/>
    </source>
</evidence>
<dbReference type="InterPro" id="IPR011006">
    <property type="entry name" value="CheY-like_superfamily"/>
</dbReference>
<keyword evidence="16" id="KW-1185">Reference proteome</keyword>
<dbReference type="Gene3D" id="1.10.287.130">
    <property type="match status" value="1"/>
</dbReference>
<dbReference type="AlphaFoldDB" id="A0A839IXU5"/>
<organism evidence="15 16">
    <name type="scientific">Oceanospirillum sediminis</name>
    <dbReference type="NCBI Taxonomy" id="2760088"/>
    <lineage>
        <taxon>Bacteria</taxon>
        <taxon>Pseudomonadati</taxon>
        <taxon>Pseudomonadota</taxon>
        <taxon>Gammaproteobacteria</taxon>
        <taxon>Oceanospirillales</taxon>
        <taxon>Oceanospirillaceae</taxon>
        <taxon>Oceanospirillum</taxon>
    </lineage>
</organism>
<dbReference type="SMART" id="SM00448">
    <property type="entry name" value="REC"/>
    <property type="match status" value="1"/>
</dbReference>
<dbReference type="Pfam" id="PF00072">
    <property type="entry name" value="Response_reg"/>
    <property type="match status" value="1"/>
</dbReference>
<dbReference type="InterPro" id="IPR036097">
    <property type="entry name" value="HisK_dim/P_sf"/>
</dbReference>
<evidence type="ECO:0000259" key="13">
    <source>
        <dbReference type="PROSITE" id="PS50109"/>
    </source>
</evidence>
<evidence type="ECO:0000256" key="7">
    <source>
        <dbReference type="ARBA" id="ARBA00022840"/>
    </source>
</evidence>
<dbReference type="InterPro" id="IPR003661">
    <property type="entry name" value="HisK_dim/P_dom"/>
</dbReference>
<comment type="catalytic activity">
    <reaction evidence="1">
        <text>ATP + protein L-histidine = ADP + protein N-phospho-L-histidine.</text>
        <dbReference type="EC" id="2.7.13.3"/>
    </reaction>
</comment>
<dbReference type="Pfam" id="PF00512">
    <property type="entry name" value="HisKA"/>
    <property type="match status" value="1"/>
</dbReference>
<dbReference type="PROSITE" id="PS50110">
    <property type="entry name" value="RESPONSE_REGULATORY"/>
    <property type="match status" value="1"/>
</dbReference>
<evidence type="ECO:0000259" key="14">
    <source>
        <dbReference type="PROSITE" id="PS50110"/>
    </source>
</evidence>
<dbReference type="GO" id="GO:0000155">
    <property type="term" value="F:phosphorelay sensor kinase activity"/>
    <property type="evidence" value="ECO:0007669"/>
    <property type="project" value="InterPro"/>
</dbReference>
<dbReference type="PANTHER" id="PTHR45339">
    <property type="entry name" value="HYBRID SIGNAL TRANSDUCTION HISTIDINE KINASE J"/>
    <property type="match status" value="1"/>
</dbReference>
<dbReference type="EMBL" id="JACJFM010000046">
    <property type="protein sequence ID" value="MBB1489197.1"/>
    <property type="molecule type" value="Genomic_DNA"/>
</dbReference>
<dbReference type="FunFam" id="3.30.565.10:FF:000010">
    <property type="entry name" value="Sensor histidine kinase RcsC"/>
    <property type="match status" value="1"/>
</dbReference>
<evidence type="ECO:0000313" key="16">
    <source>
        <dbReference type="Proteomes" id="UP000565262"/>
    </source>
</evidence>
<evidence type="ECO:0000256" key="5">
    <source>
        <dbReference type="ARBA" id="ARBA00022741"/>
    </source>
</evidence>
<evidence type="ECO:0000256" key="10">
    <source>
        <dbReference type="ARBA" id="ARBA00068150"/>
    </source>
</evidence>
<dbReference type="PRINTS" id="PR00344">
    <property type="entry name" value="BCTRLSENSOR"/>
</dbReference>
<dbReference type="CDD" id="cd17546">
    <property type="entry name" value="REC_hyHK_CKI1_RcsC-like"/>
    <property type="match status" value="1"/>
</dbReference>
<keyword evidence="6" id="KW-0418">Kinase</keyword>
<keyword evidence="4" id="KW-0808">Transferase</keyword>
<evidence type="ECO:0000256" key="4">
    <source>
        <dbReference type="ARBA" id="ARBA00022679"/>
    </source>
</evidence>
<dbReference type="FunFam" id="1.10.287.130:FF:000002">
    <property type="entry name" value="Two-component osmosensing histidine kinase"/>
    <property type="match status" value="1"/>
</dbReference>
<dbReference type="RefSeq" id="WP_182811049.1">
    <property type="nucleotide sequence ID" value="NZ_JACJFM010000046.1"/>
</dbReference>
<keyword evidence="8" id="KW-0902">Two-component regulatory system</keyword>
<comment type="caution">
    <text evidence="15">The sequence shown here is derived from an EMBL/GenBank/DDBJ whole genome shotgun (WGS) entry which is preliminary data.</text>
</comment>
<sequence>MTDDIKRLERRLSREKRARKEAEHLLEQKASELFQANQELQHLLKNQEELVQQRTLQLEDALEMAEQANQHKSRFLANVSHEIRTPMNAILGLTDLVLQTQLHHTQKDYLEKVRLSADNLLHLINDILDFSKIESGHMKIEQIDFNLDDVLTQVYHLNHQKASEKQLSFTVSRAADLPEWLNGDPLRFHQILVNLVSNAIKFTSEGQIRLDINLLGYSDNKYMLEVRVTDTGPGIPADRQKKLFNAFTQADDSTTRHFGGTGLGLSICKQLCGLMRGSIAIDSTPGEGSTFTVRLPFMEADHIPEKTPCNTLPEPLLSDTHKSDFSSARVLLVEDNPVNTLVATAMLEQFNIVPDTAENGQEALEMLTQHQYDLILMDVQMPVMDGYTATRKIRQQYSPEQLPVIALTANAIDGDREKSLSEGMNDYLSKPFKADDLIRIMSKWLNK</sequence>